<dbReference type="InterPro" id="IPR002125">
    <property type="entry name" value="CMP_dCMP_dom"/>
</dbReference>
<gene>
    <name evidence="8 10" type="primary">tadA</name>
    <name evidence="10" type="ORF">AB4875_11715</name>
</gene>
<comment type="catalytic activity">
    <reaction evidence="7 8">
        <text>adenosine(34) in tRNA + H2O + H(+) = inosine(34) in tRNA + NH4(+)</text>
        <dbReference type="Rhea" id="RHEA:43168"/>
        <dbReference type="Rhea" id="RHEA-COMP:10373"/>
        <dbReference type="Rhea" id="RHEA-COMP:10374"/>
        <dbReference type="ChEBI" id="CHEBI:15377"/>
        <dbReference type="ChEBI" id="CHEBI:15378"/>
        <dbReference type="ChEBI" id="CHEBI:28938"/>
        <dbReference type="ChEBI" id="CHEBI:74411"/>
        <dbReference type="ChEBI" id="CHEBI:82852"/>
        <dbReference type="EC" id="3.5.4.33"/>
    </reaction>
</comment>
<dbReference type="Proteomes" id="UP001557484">
    <property type="component" value="Unassembled WGS sequence"/>
</dbReference>
<dbReference type="GO" id="GO:0052717">
    <property type="term" value="F:tRNA-specific adenosine-34 deaminase activity"/>
    <property type="evidence" value="ECO:0007669"/>
    <property type="project" value="UniProtKB-EC"/>
</dbReference>
<dbReference type="InterPro" id="IPR016192">
    <property type="entry name" value="APOBEC/CMP_deaminase_Zn-bd"/>
</dbReference>
<dbReference type="SUPFAM" id="SSF53927">
    <property type="entry name" value="Cytidine deaminase-like"/>
    <property type="match status" value="1"/>
</dbReference>
<comment type="similarity">
    <text evidence="1">Belongs to the cytidine and deoxycytidylate deaminase family. ADAT2 subfamily.</text>
</comment>
<feature type="binding site" evidence="8">
    <location>
        <position position="88"/>
    </location>
    <ligand>
        <name>Zn(2+)</name>
        <dbReference type="ChEBI" id="CHEBI:29105"/>
        <note>catalytic</note>
    </ligand>
</feature>
<dbReference type="NCBIfam" id="NF008113">
    <property type="entry name" value="PRK10860.1"/>
    <property type="match status" value="1"/>
</dbReference>
<dbReference type="EC" id="3.5.4.33" evidence="8"/>
<evidence type="ECO:0000313" key="10">
    <source>
        <dbReference type="EMBL" id="MEX1666154.1"/>
    </source>
</evidence>
<comment type="function">
    <text evidence="8">Catalyzes the deamination of adenosine to inosine at the wobble position 34 of tRNA(Arg2).</text>
</comment>
<dbReference type="RefSeq" id="WP_368376238.1">
    <property type="nucleotide sequence ID" value="NZ_JBFRYB010000001.1"/>
</dbReference>
<comment type="subunit">
    <text evidence="2 8">Homodimer.</text>
</comment>
<evidence type="ECO:0000256" key="7">
    <source>
        <dbReference type="ARBA" id="ARBA00048045"/>
    </source>
</evidence>
<feature type="binding site" evidence="8">
    <location>
        <position position="85"/>
    </location>
    <ligand>
        <name>Zn(2+)</name>
        <dbReference type="ChEBI" id="CHEBI:29105"/>
        <note>catalytic</note>
    </ligand>
</feature>
<name>A0ABV3TX00_9GAMM</name>
<accession>A0ABV3TX00</accession>
<keyword evidence="6 8" id="KW-0862">Zinc</keyword>
<reference evidence="10 11" key="1">
    <citation type="journal article" date="2011" name="Int. J. Syst. Evol. Microbiol.">
        <title>Zhongshania antarctica gen. nov., sp. nov. and Zhongshania guokunii sp. nov., gammaproteobacteria respectively isolated from coastal attached (fast) ice and surface seawater of the Antarctic.</title>
        <authorList>
            <person name="Li H.J."/>
            <person name="Zhang X.Y."/>
            <person name="Chen C.X."/>
            <person name="Zhang Y.J."/>
            <person name="Gao Z.M."/>
            <person name="Yu Y."/>
            <person name="Chen X.L."/>
            <person name="Chen B."/>
            <person name="Zhang Y.Z."/>
        </authorList>
    </citation>
    <scope>NUCLEOTIDE SEQUENCE [LARGE SCALE GENOMIC DNA]</scope>
    <source>
        <strain evidence="10 11">R06B22</strain>
    </source>
</reference>
<feature type="binding site" evidence="8">
    <location>
        <position position="55"/>
    </location>
    <ligand>
        <name>Zn(2+)</name>
        <dbReference type="ChEBI" id="CHEBI:29105"/>
        <note>catalytic</note>
    </ligand>
</feature>
<dbReference type="InterPro" id="IPR028883">
    <property type="entry name" value="tRNA_aden_deaminase"/>
</dbReference>
<evidence type="ECO:0000313" key="11">
    <source>
        <dbReference type="Proteomes" id="UP001557484"/>
    </source>
</evidence>
<feature type="active site" description="Proton donor" evidence="8">
    <location>
        <position position="57"/>
    </location>
</feature>
<proteinExistence type="inferred from homology"/>
<evidence type="ECO:0000256" key="6">
    <source>
        <dbReference type="ARBA" id="ARBA00022833"/>
    </source>
</evidence>
<organism evidence="10 11">
    <name type="scientific">Zhongshania arctica</name>
    <dbReference type="NCBI Taxonomy" id="3238302"/>
    <lineage>
        <taxon>Bacteria</taxon>
        <taxon>Pseudomonadati</taxon>
        <taxon>Pseudomonadota</taxon>
        <taxon>Gammaproteobacteria</taxon>
        <taxon>Cellvibrionales</taxon>
        <taxon>Spongiibacteraceae</taxon>
        <taxon>Zhongshania</taxon>
    </lineage>
</organism>
<dbReference type="PANTHER" id="PTHR11079:SF202">
    <property type="entry name" value="TRNA-SPECIFIC ADENOSINE DEAMINASE"/>
    <property type="match status" value="1"/>
</dbReference>
<dbReference type="Pfam" id="PF00383">
    <property type="entry name" value="dCMP_cyt_deam_1"/>
    <property type="match status" value="1"/>
</dbReference>
<keyword evidence="5 8" id="KW-0378">Hydrolase</keyword>
<evidence type="ECO:0000256" key="2">
    <source>
        <dbReference type="ARBA" id="ARBA00011738"/>
    </source>
</evidence>
<evidence type="ECO:0000259" key="9">
    <source>
        <dbReference type="PROSITE" id="PS51747"/>
    </source>
</evidence>
<dbReference type="InterPro" id="IPR016193">
    <property type="entry name" value="Cytidine_deaminase-like"/>
</dbReference>
<comment type="cofactor">
    <cofactor evidence="8">
        <name>Zn(2+)</name>
        <dbReference type="ChEBI" id="CHEBI:29105"/>
    </cofactor>
    <text evidence="8">Binds 1 zinc ion per subunit.</text>
</comment>
<dbReference type="PROSITE" id="PS51747">
    <property type="entry name" value="CYT_DCMP_DEAMINASES_2"/>
    <property type="match status" value="1"/>
</dbReference>
<dbReference type="PANTHER" id="PTHR11079">
    <property type="entry name" value="CYTOSINE DEAMINASE FAMILY MEMBER"/>
    <property type="match status" value="1"/>
</dbReference>
<evidence type="ECO:0000256" key="4">
    <source>
        <dbReference type="ARBA" id="ARBA00022723"/>
    </source>
</evidence>
<evidence type="ECO:0000256" key="8">
    <source>
        <dbReference type="HAMAP-Rule" id="MF_00972"/>
    </source>
</evidence>
<dbReference type="HAMAP" id="MF_00972">
    <property type="entry name" value="tRNA_aden_deaminase"/>
    <property type="match status" value="1"/>
</dbReference>
<keyword evidence="3 8" id="KW-0819">tRNA processing</keyword>
<protein>
    <recommendedName>
        <fullName evidence="8">tRNA-specific adenosine deaminase</fullName>
        <ecNumber evidence="8">3.5.4.33</ecNumber>
    </recommendedName>
</protein>
<dbReference type="EMBL" id="JBFRYB010000001">
    <property type="protein sequence ID" value="MEX1666154.1"/>
    <property type="molecule type" value="Genomic_DNA"/>
</dbReference>
<evidence type="ECO:0000256" key="1">
    <source>
        <dbReference type="ARBA" id="ARBA00010669"/>
    </source>
</evidence>
<evidence type="ECO:0000256" key="5">
    <source>
        <dbReference type="ARBA" id="ARBA00022801"/>
    </source>
</evidence>
<dbReference type="PROSITE" id="PS00903">
    <property type="entry name" value="CYT_DCMP_DEAMINASES_1"/>
    <property type="match status" value="1"/>
</dbReference>
<keyword evidence="11" id="KW-1185">Reference proteome</keyword>
<dbReference type="Gene3D" id="3.40.140.10">
    <property type="entry name" value="Cytidine Deaminase, domain 2"/>
    <property type="match status" value="1"/>
</dbReference>
<evidence type="ECO:0000256" key="3">
    <source>
        <dbReference type="ARBA" id="ARBA00022694"/>
    </source>
</evidence>
<feature type="domain" description="CMP/dCMP-type deaminase" evidence="9">
    <location>
        <begin position="4"/>
        <end position="113"/>
    </location>
</feature>
<sequence length="160" mass="17638">MDTFTDEQWMRHALALALKADASNEVPVGAVIVREGVIIGEGFNQPISSSDPSAHAEIIALRDAGQTVDNYRFPGATMYVTVEPCTMCAGAIIHSRIARLVYATSEPKAGAVCSHFQLFDQSQMNHKVEWLGEVLADEASSILQAFFARRRDEKKREKRG</sequence>
<comment type="caution">
    <text evidence="10">The sequence shown here is derived from an EMBL/GenBank/DDBJ whole genome shotgun (WGS) entry which is preliminary data.</text>
</comment>
<keyword evidence="4 8" id="KW-0479">Metal-binding</keyword>
<dbReference type="CDD" id="cd01285">
    <property type="entry name" value="nucleoside_deaminase"/>
    <property type="match status" value="1"/>
</dbReference>